<evidence type="ECO:0000256" key="5">
    <source>
        <dbReference type="ARBA" id="ARBA00022679"/>
    </source>
</evidence>
<keyword evidence="5 14" id="KW-0808">Transferase</keyword>
<dbReference type="GO" id="GO:0003848">
    <property type="term" value="F:2-amino-4-hydroxy-6-hydroxymethyldihydropteridine diphosphokinase activity"/>
    <property type="evidence" value="ECO:0007669"/>
    <property type="project" value="UniProtKB-EC"/>
</dbReference>
<dbReference type="GO" id="GO:0046656">
    <property type="term" value="P:folic acid biosynthetic process"/>
    <property type="evidence" value="ECO:0007669"/>
    <property type="project" value="UniProtKB-KW"/>
</dbReference>
<protein>
    <recommendedName>
        <fullName evidence="4">2-amino-4-hydroxy-6-hydroxymethyldihydropteridine pyrophosphokinase</fullName>
        <ecNumber evidence="3">2.7.6.3</ecNumber>
    </recommendedName>
    <alternativeName>
        <fullName evidence="11">6-hydroxymethyl-7,8-dihydropterin pyrophosphokinase</fullName>
    </alternativeName>
    <alternativeName>
        <fullName evidence="12">7,8-dihydro-6-hydroxymethylpterin-pyrophosphokinase</fullName>
    </alternativeName>
</protein>
<comment type="similarity">
    <text evidence="2">Belongs to the HPPK family.</text>
</comment>
<evidence type="ECO:0000256" key="9">
    <source>
        <dbReference type="ARBA" id="ARBA00022909"/>
    </source>
</evidence>
<name>A0A9D7XJ29_9BACT</name>
<evidence type="ECO:0000313" key="14">
    <source>
        <dbReference type="EMBL" id="MBK9797298.1"/>
    </source>
</evidence>
<keyword evidence="6" id="KW-0547">Nucleotide-binding</keyword>
<comment type="function">
    <text evidence="10">Catalyzes the transfer of pyrophosphate from adenosine triphosphate (ATP) to 6-hydroxymethyl-7,8-dihydropterin, an enzymatic step in folate biosynthesis pathway.</text>
</comment>
<dbReference type="EMBL" id="JADKIO010000009">
    <property type="protein sequence ID" value="MBK9797298.1"/>
    <property type="molecule type" value="Genomic_DNA"/>
</dbReference>
<keyword evidence="9" id="KW-0289">Folate biosynthesis</keyword>
<evidence type="ECO:0000256" key="2">
    <source>
        <dbReference type="ARBA" id="ARBA00005810"/>
    </source>
</evidence>
<accession>A0A9D7XJ29</accession>
<evidence type="ECO:0000256" key="12">
    <source>
        <dbReference type="ARBA" id="ARBA00033413"/>
    </source>
</evidence>
<gene>
    <name evidence="14" type="primary">folK</name>
    <name evidence="14" type="ORF">IPP58_12535</name>
</gene>
<feature type="domain" description="7,8-dihydro-6-hydroxymethylpterin-pyrophosphokinase" evidence="13">
    <location>
        <begin position="86"/>
        <end position="97"/>
    </location>
</feature>
<dbReference type="AlphaFoldDB" id="A0A9D7XJ29"/>
<dbReference type="GO" id="GO:0005524">
    <property type="term" value="F:ATP binding"/>
    <property type="evidence" value="ECO:0007669"/>
    <property type="project" value="UniProtKB-KW"/>
</dbReference>
<dbReference type="PANTHER" id="PTHR43071">
    <property type="entry name" value="2-AMINO-4-HYDROXY-6-HYDROXYMETHYLDIHYDROPTERIDINE PYROPHOSPHOKINASE"/>
    <property type="match status" value="1"/>
</dbReference>
<reference evidence="14" key="1">
    <citation type="submission" date="2020-10" db="EMBL/GenBank/DDBJ databases">
        <title>Connecting structure to function with the recovery of over 1000 high-quality activated sludge metagenome-assembled genomes encoding full-length rRNA genes using long-read sequencing.</title>
        <authorList>
            <person name="Singleton C.M."/>
            <person name="Petriglieri F."/>
            <person name="Kristensen J.M."/>
            <person name="Kirkegaard R.H."/>
            <person name="Michaelsen T.Y."/>
            <person name="Andersen M.H."/>
            <person name="Karst S.M."/>
            <person name="Dueholm M.S."/>
            <person name="Nielsen P.H."/>
            <person name="Albertsen M."/>
        </authorList>
    </citation>
    <scope>NUCLEOTIDE SEQUENCE</scope>
    <source>
        <strain evidence="14">Skiv_18-Q3-R9-52_MAXAC.067</strain>
    </source>
</reference>
<evidence type="ECO:0000256" key="1">
    <source>
        <dbReference type="ARBA" id="ARBA00005051"/>
    </source>
</evidence>
<dbReference type="SUPFAM" id="SSF55083">
    <property type="entry name" value="6-hydroxymethyl-7,8-dihydropterin pyrophosphokinase, HPPK"/>
    <property type="match status" value="1"/>
</dbReference>
<comment type="caution">
    <text evidence="14">The sequence shown here is derived from an EMBL/GenBank/DDBJ whole genome shotgun (WGS) entry which is preliminary data.</text>
</comment>
<dbReference type="GO" id="GO:0016301">
    <property type="term" value="F:kinase activity"/>
    <property type="evidence" value="ECO:0007669"/>
    <property type="project" value="UniProtKB-KW"/>
</dbReference>
<evidence type="ECO:0000256" key="10">
    <source>
        <dbReference type="ARBA" id="ARBA00029409"/>
    </source>
</evidence>
<evidence type="ECO:0000256" key="11">
    <source>
        <dbReference type="ARBA" id="ARBA00029766"/>
    </source>
</evidence>
<evidence type="ECO:0000256" key="7">
    <source>
        <dbReference type="ARBA" id="ARBA00022777"/>
    </source>
</evidence>
<evidence type="ECO:0000256" key="8">
    <source>
        <dbReference type="ARBA" id="ARBA00022840"/>
    </source>
</evidence>
<evidence type="ECO:0000256" key="6">
    <source>
        <dbReference type="ARBA" id="ARBA00022741"/>
    </source>
</evidence>
<dbReference type="Gene3D" id="3.30.70.560">
    <property type="entry name" value="7,8-Dihydro-6-hydroxymethylpterin-pyrophosphokinase HPPK"/>
    <property type="match status" value="1"/>
</dbReference>
<keyword evidence="8" id="KW-0067">ATP-binding</keyword>
<organism evidence="14 15">
    <name type="scientific">Candidatus Geothrix skivensis</name>
    <dbReference type="NCBI Taxonomy" id="2954439"/>
    <lineage>
        <taxon>Bacteria</taxon>
        <taxon>Pseudomonadati</taxon>
        <taxon>Acidobacteriota</taxon>
        <taxon>Holophagae</taxon>
        <taxon>Holophagales</taxon>
        <taxon>Holophagaceae</taxon>
        <taxon>Geothrix</taxon>
    </lineage>
</organism>
<keyword evidence="7" id="KW-0418">Kinase</keyword>
<dbReference type="Pfam" id="PF01288">
    <property type="entry name" value="HPPK"/>
    <property type="match status" value="1"/>
</dbReference>
<dbReference type="PANTHER" id="PTHR43071:SF1">
    <property type="entry name" value="2-AMINO-4-HYDROXY-6-HYDROXYMETHYLDIHYDROPTERIDINE PYROPHOSPHOKINASE"/>
    <property type="match status" value="1"/>
</dbReference>
<evidence type="ECO:0000256" key="3">
    <source>
        <dbReference type="ARBA" id="ARBA00013253"/>
    </source>
</evidence>
<evidence type="ECO:0000313" key="15">
    <source>
        <dbReference type="Proteomes" id="UP000886657"/>
    </source>
</evidence>
<dbReference type="EC" id="2.7.6.3" evidence="3"/>
<sequence length="156" mass="16636">MKAVIALGSNLGDRRAHLDAGLAALRTLGTVLPSPLVMETPDESGQGPAYLNTVAILVTGEADPCRLLEALLRLELLAGRDRNAGKNAPRTLDLDLIITDGPPGSWTWATPEDLQILGEAMSLELPHPRAFSRAFVLEPWRALSDPGQCGGVIPRN</sequence>
<dbReference type="InterPro" id="IPR035907">
    <property type="entry name" value="Hppk_sf"/>
</dbReference>
<dbReference type="InterPro" id="IPR000550">
    <property type="entry name" value="Hppk"/>
</dbReference>
<dbReference type="PROSITE" id="PS00794">
    <property type="entry name" value="HPPK"/>
    <property type="match status" value="1"/>
</dbReference>
<dbReference type="Proteomes" id="UP000886657">
    <property type="component" value="Unassembled WGS sequence"/>
</dbReference>
<evidence type="ECO:0000259" key="13">
    <source>
        <dbReference type="PROSITE" id="PS00794"/>
    </source>
</evidence>
<dbReference type="NCBIfam" id="TIGR01498">
    <property type="entry name" value="folK"/>
    <property type="match status" value="1"/>
</dbReference>
<comment type="pathway">
    <text evidence="1">Cofactor biosynthesis; tetrahydrofolate biosynthesis; 2-amino-4-hydroxy-6-hydroxymethyl-7,8-dihydropteridine diphosphate from 7,8-dihydroneopterin triphosphate: step 4/4.</text>
</comment>
<proteinExistence type="inferred from homology"/>
<evidence type="ECO:0000256" key="4">
    <source>
        <dbReference type="ARBA" id="ARBA00016218"/>
    </source>
</evidence>